<dbReference type="GO" id="GO:0031640">
    <property type="term" value="P:killing of cells of another organism"/>
    <property type="evidence" value="ECO:0007669"/>
    <property type="project" value="UniProtKB-KW"/>
</dbReference>
<dbReference type="EMBL" id="NWUO01000001">
    <property type="protein sequence ID" value="PNS13694.1"/>
    <property type="molecule type" value="Genomic_DNA"/>
</dbReference>
<dbReference type="OrthoDB" id="932638at2"/>
<gene>
    <name evidence="3" type="ORF">COO59_00115</name>
</gene>
<dbReference type="Gene3D" id="1.10.530.40">
    <property type="match status" value="1"/>
</dbReference>
<dbReference type="GO" id="GO:0042742">
    <property type="term" value="P:defense response to bacterium"/>
    <property type="evidence" value="ECO:0007669"/>
    <property type="project" value="UniProtKB-KW"/>
</dbReference>
<evidence type="ECO:0000313" key="4">
    <source>
        <dbReference type="Proteomes" id="UP000236345"/>
    </source>
</evidence>
<protein>
    <recommendedName>
        <fullName evidence="5">Lysozyme</fullName>
    </recommendedName>
</protein>
<proteinExistence type="predicted"/>
<reference evidence="4" key="1">
    <citation type="submission" date="2017-09" db="EMBL/GenBank/DDBJ databases">
        <authorList>
            <person name="Palmer M."/>
            <person name="Steenkamp E.T."/>
            <person name="Coetzee M.P."/>
            <person name="Avontuur J.R."/>
            <person name="Van Zyl E."/>
            <person name="Chan W.-Y."/>
            <person name="Blom J."/>
            <person name="Venter S.N."/>
        </authorList>
    </citation>
    <scope>NUCLEOTIDE SEQUENCE [LARGE SCALE GENOMIC DNA]</scope>
    <source>
        <strain evidence="4">QC88-366</strain>
    </source>
</reference>
<organism evidence="3 4">
    <name type="scientific">Mixta theicola</name>
    <dbReference type="NCBI Taxonomy" id="1458355"/>
    <lineage>
        <taxon>Bacteria</taxon>
        <taxon>Pseudomonadati</taxon>
        <taxon>Pseudomonadota</taxon>
        <taxon>Gammaproteobacteria</taxon>
        <taxon>Enterobacterales</taxon>
        <taxon>Erwiniaceae</taxon>
        <taxon>Mixta</taxon>
    </lineage>
</organism>
<dbReference type="Proteomes" id="UP000236345">
    <property type="component" value="Unassembled WGS sequence"/>
</dbReference>
<comment type="caution">
    <text evidence="3">The sequence shown here is derived from an EMBL/GenBank/DDBJ whole genome shotgun (WGS) entry which is preliminary data.</text>
</comment>
<evidence type="ECO:0008006" key="5">
    <source>
        <dbReference type="Google" id="ProtNLM"/>
    </source>
</evidence>
<evidence type="ECO:0000256" key="2">
    <source>
        <dbReference type="ARBA" id="ARBA00022638"/>
    </source>
</evidence>
<accession>A0A2K1QF80</accession>
<keyword evidence="1" id="KW-0929">Antimicrobial</keyword>
<dbReference type="InterPro" id="IPR023347">
    <property type="entry name" value="Lysozyme_dom_sf"/>
</dbReference>
<dbReference type="GO" id="GO:0003796">
    <property type="term" value="F:lysozyme activity"/>
    <property type="evidence" value="ECO:0007669"/>
    <property type="project" value="InterPro"/>
</dbReference>
<keyword evidence="4" id="KW-1185">Reference proteome</keyword>
<evidence type="ECO:0000256" key="1">
    <source>
        <dbReference type="ARBA" id="ARBA00022529"/>
    </source>
</evidence>
<dbReference type="AlphaFoldDB" id="A0A2K1QF80"/>
<sequence length="152" mass="17515">MKKSGIKKEKAAAIANGARIKGCSAYNFFIMNRDLIGEITEQQQLNLFILTYDEIKKDVERICKDDFTIKKYHPDPNISASLAWNNIPGKIKEVLVDLRYWGDYNPKSRVCLQRMAYAGDLKGFGSVIADRSIWPSVPNDRFKRRVDFYESN</sequence>
<name>A0A2K1QF80_9GAMM</name>
<evidence type="ECO:0000313" key="3">
    <source>
        <dbReference type="EMBL" id="PNS13694.1"/>
    </source>
</evidence>
<keyword evidence="2" id="KW-0081">Bacteriolytic enzyme</keyword>